<keyword evidence="9" id="KW-1185">Reference proteome</keyword>
<evidence type="ECO:0000256" key="5">
    <source>
        <dbReference type="ARBA" id="ARBA00023180"/>
    </source>
</evidence>
<feature type="signal peptide" evidence="7">
    <location>
        <begin position="1"/>
        <end position="24"/>
    </location>
</feature>
<protein>
    <submittedName>
        <fullName evidence="8">Core-2/I-branching beta-1</fullName>
    </submittedName>
</protein>
<evidence type="ECO:0000256" key="3">
    <source>
        <dbReference type="ARBA" id="ARBA00022679"/>
    </source>
</evidence>
<dbReference type="Proteomes" id="UP001604336">
    <property type="component" value="Unassembled WGS sequence"/>
</dbReference>
<dbReference type="GO" id="GO:0016020">
    <property type="term" value="C:membrane"/>
    <property type="evidence" value="ECO:0007669"/>
    <property type="project" value="UniProtKB-SubCell"/>
</dbReference>
<keyword evidence="7" id="KW-0732">Signal</keyword>
<dbReference type="Pfam" id="PF02485">
    <property type="entry name" value="Branch"/>
    <property type="match status" value="1"/>
</dbReference>
<keyword evidence="2" id="KW-0328">Glycosyltransferase</keyword>
<dbReference type="PANTHER" id="PTHR31042:SF60">
    <property type="entry name" value="CORE-2_I-BRANCHING BETA-1,6-N-ACETYLGLUCOSAMINYLTRANSFERASE FAMILY PROTEIN"/>
    <property type="match status" value="1"/>
</dbReference>
<name>A0ABD1Q6S2_9LAMI</name>
<reference evidence="9" key="1">
    <citation type="submission" date="2024-07" db="EMBL/GenBank/DDBJ databases">
        <title>Two chromosome-level genome assemblies of Korean endemic species Abeliophyllum distichum and Forsythia ovata (Oleaceae).</title>
        <authorList>
            <person name="Jang H."/>
        </authorList>
    </citation>
    <scope>NUCLEOTIDE SEQUENCE [LARGE SCALE GENOMIC DNA]</scope>
</reference>
<dbReference type="InterPro" id="IPR044174">
    <property type="entry name" value="BC10-like"/>
</dbReference>
<accession>A0ABD1Q6S2</accession>
<keyword evidence="3" id="KW-0808">Transferase</keyword>
<feature type="compositionally biased region" description="Low complexity" evidence="6">
    <location>
        <begin position="28"/>
        <end position="40"/>
    </location>
</feature>
<dbReference type="InterPro" id="IPR003406">
    <property type="entry name" value="Glyco_trans_14"/>
</dbReference>
<evidence type="ECO:0000256" key="2">
    <source>
        <dbReference type="ARBA" id="ARBA00022676"/>
    </source>
</evidence>
<keyword evidence="4" id="KW-0472">Membrane</keyword>
<gene>
    <name evidence="8" type="ORF">Adt_40040</name>
</gene>
<dbReference type="GO" id="GO:0016757">
    <property type="term" value="F:glycosyltransferase activity"/>
    <property type="evidence" value="ECO:0007669"/>
    <property type="project" value="UniProtKB-KW"/>
</dbReference>
<comment type="subcellular location">
    <subcellularLocation>
        <location evidence="1">Membrane</location>
        <topology evidence="1">Single-pass type II membrane protein</topology>
    </subcellularLocation>
</comment>
<dbReference type="EMBL" id="JBFOLK010000012">
    <property type="protein sequence ID" value="KAL2471904.1"/>
    <property type="molecule type" value="Genomic_DNA"/>
</dbReference>
<proteinExistence type="predicted"/>
<feature type="compositionally biased region" description="Pro residues" evidence="6">
    <location>
        <begin position="96"/>
        <end position="113"/>
    </location>
</feature>
<evidence type="ECO:0000256" key="7">
    <source>
        <dbReference type="SAM" id="SignalP"/>
    </source>
</evidence>
<evidence type="ECO:0000256" key="1">
    <source>
        <dbReference type="ARBA" id="ARBA00004606"/>
    </source>
</evidence>
<evidence type="ECO:0000313" key="8">
    <source>
        <dbReference type="EMBL" id="KAL2471904.1"/>
    </source>
</evidence>
<keyword evidence="5" id="KW-0325">Glycoprotein</keyword>
<organism evidence="8 9">
    <name type="scientific">Abeliophyllum distichum</name>
    <dbReference type="NCBI Taxonomy" id="126358"/>
    <lineage>
        <taxon>Eukaryota</taxon>
        <taxon>Viridiplantae</taxon>
        <taxon>Streptophyta</taxon>
        <taxon>Embryophyta</taxon>
        <taxon>Tracheophyta</taxon>
        <taxon>Spermatophyta</taxon>
        <taxon>Magnoliopsida</taxon>
        <taxon>eudicotyledons</taxon>
        <taxon>Gunneridae</taxon>
        <taxon>Pentapetalae</taxon>
        <taxon>asterids</taxon>
        <taxon>lamiids</taxon>
        <taxon>Lamiales</taxon>
        <taxon>Oleaceae</taxon>
        <taxon>Forsythieae</taxon>
        <taxon>Abeliophyllum</taxon>
    </lineage>
</organism>
<evidence type="ECO:0000256" key="6">
    <source>
        <dbReference type="SAM" id="MobiDB-lite"/>
    </source>
</evidence>
<feature type="region of interest" description="Disordered" evidence="6">
    <location>
        <begin position="28"/>
        <end position="141"/>
    </location>
</feature>
<evidence type="ECO:0000256" key="4">
    <source>
        <dbReference type="ARBA" id="ARBA00023136"/>
    </source>
</evidence>
<feature type="chain" id="PRO_5044764683" evidence="7">
    <location>
        <begin position="25"/>
        <end position="436"/>
    </location>
</feature>
<feature type="compositionally biased region" description="Polar residues" evidence="6">
    <location>
        <begin position="46"/>
        <end position="63"/>
    </location>
</feature>
<feature type="compositionally biased region" description="Basic residues" evidence="6">
    <location>
        <begin position="68"/>
        <end position="85"/>
    </location>
</feature>
<dbReference type="AlphaFoldDB" id="A0ABD1Q6S2"/>
<sequence>MLSPSPVSLLCALLLCLPLAIVFTLTTPSTPSSTTTTTTTVPIGGATNSPFPTTTSVTSNKNITIRKPLPRFPRKTKTPQKHKIKNTTTTEVTTISPPPPGKPRLPPAPPSGQPPLHVDNTEGGGDDDDDGSLFQLASRVNPNPKKPIKKIAFMYLTNTHLPFAPLWEIFFNNTPKNLYNIYVHADPSFNYTPPFRGVFRHRVIHSKPTRRHSPTLISAARRLLAHALLDDKSNYMFALLSPACIPLHSFNFTYRTLIKSKKSFIEILKNEAGAYDRWAARGESVMIPEVRFEDFRIGSQFWVIKRKHARISVRDRRLWSKFKLPCVEATTCYPEEHYFPTLLNMVDSRGIIPCTLTHVDWKGSYGGHPRMYKPNEVCPELIRALRKHTPRYGDDESSVLNSSLIKRHDPFLFARKFAPRSVQPLMSIANDVIFKD</sequence>
<comment type="caution">
    <text evidence="8">The sequence shown here is derived from an EMBL/GenBank/DDBJ whole genome shotgun (WGS) entry which is preliminary data.</text>
</comment>
<evidence type="ECO:0000313" key="9">
    <source>
        <dbReference type="Proteomes" id="UP001604336"/>
    </source>
</evidence>
<dbReference type="PANTHER" id="PTHR31042">
    <property type="entry name" value="CORE-2/I-BRANCHING BETA-1,6-N-ACETYLGLUCOSAMINYLTRANSFERASE FAMILY PROTEIN-RELATED"/>
    <property type="match status" value="1"/>
</dbReference>